<dbReference type="SUPFAM" id="SSF46955">
    <property type="entry name" value="Putative DNA-binding domain"/>
    <property type="match status" value="1"/>
</dbReference>
<evidence type="ECO:0000313" key="3">
    <source>
        <dbReference type="EMBL" id="BCB83214.1"/>
    </source>
</evidence>
<dbReference type="AlphaFoldDB" id="A0A6F8YAQ5"/>
<reference evidence="3 4" key="1">
    <citation type="submission" date="2020-03" db="EMBL/GenBank/DDBJ databases">
        <title>Whole genome shotgun sequence of Phytohabitans suffuscus NBRC 105367.</title>
        <authorList>
            <person name="Komaki H."/>
            <person name="Tamura T."/>
        </authorList>
    </citation>
    <scope>NUCLEOTIDE SEQUENCE [LARGE SCALE GENOMIC DNA]</scope>
    <source>
        <strain evidence="3 4">NBRC 105367</strain>
    </source>
</reference>
<dbReference type="PROSITE" id="PS50937">
    <property type="entry name" value="HTH_MERR_2"/>
    <property type="match status" value="1"/>
</dbReference>
<protein>
    <submittedName>
        <fullName evidence="3">MerR family transcriptional regulator</fullName>
    </submittedName>
</protein>
<dbReference type="GO" id="GO:0003677">
    <property type="term" value="F:DNA binding"/>
    <property type="evidence" value="ECO:0007669"/>
    <property type="project" value="UniProtKB-KW"/>
</dbReference>
<keyword evidence="4" id="KW-1185">Reference proteome</keyword>
<name>A0A6F8YAQ5_9ACTN</name>
<reference evidence="3 4" key="2">
    <citation type="submission" date="2020-03" db="EMBL/GenBank/DDBJ databases">
        <authorList>
            <person name="Ichikawa N."/>
            <person name="Kimura A."/>
            <person name="Kitahashi Y."/>
            <person name="Uohara A."/>
        </authorList>
    </citation>
    <scope>NUCLEOTIDE SEQUENCE [LARGE SCALE GENOMIC DNA]</scope>
    <source>
        <strain evidence="3 4">NBRC 105367</strain>
    </source>
</reference>
<dbReference type="Gene3D" id="1.10.1660.10">
    <property type="match status" value="1"/>
</dbReference>
<evidence type="ECO:0000313" key="4">
    <source>
        <dbReference type="Proteomes" id="UP000503011"/>
    </source>
</evidence>
<feature type="domain" description="HTH merR-type" evidence="2">
    <location>
        <begin position="12"/>
        <end position="80"/>
    </location>
</feature>
<dbReference type="PANTHER" id="PTHR30204">
    <property type="entry name" value="REDOX-CYCLING DRUG-SENSING TRANSCRIPTIONAL ACTIVATOR SOXR"/>
    <property type="match status" value="1"/>
</dbReference>
<keyword evidence="1" id="KW-0238">DNA-binding</keyword>
<proteinExistence type="predicted"/>
<organism evidence="3 4">
    <name type="scientific">Phytohabitans suffuscus</name>
    <dbReference type="NCBI Taxonomy" id="624315"/>
    <lineage>
        <taxon>Bacteria</taxon>
        <taxon>Bacillati</taxon>
        <taxon>Actinomycetota</taxon>
        <taxon>Actinomycetes</taxon>
        <taxon>Micromonosporales</taxon>
        <taxon>Micromonosporaceae</taxon>
    </lineage>
</organism>
<dbReference type="KEGG" id="psuu:Psuf_005270"/>
<gene>
    <name evidence="3" type="ORF">Psuf_005270</name>
</gene>
<dbReference type="EMBL" id="AP022871">
    <property type="protein sequence ID" value="BCB83214.1"/>
    <property type="molecule type" value="Genomic_DNA"/>
</dbReference>
<evidence type="ECO:0000259" key="2">
    <source>
        <dbReference type="PROSITE" id="PS50937"/>
    </source>
</evidence>
<dbReference type="PANTHER" id="PTHR30204:SF93">
    <property type="entry name" value="HTH MERR-TYPE DOMAIN-CONTAINING PROTEIN"/>
    <property type="match status" value="1"/>
</dbReference>
<dbReference type="Pfam" id="PF13411">
    <property type="entry name" value="MerR_1"/>
    <property type="match status" value="1"/>
</dbReference>
<dbReference type="Proteomes" id="UP000503011">
    <property type="component" value="Chromosome"/>
</dbReference>
<dbReference type="InterPro" id="IPR000551">
    <property type="entry name" value="MerR-type_HTH_dom"/>
</dbReference>
<dbReference type="InterPro" id="IPR047057">
    <property type="entry name" value="MerR_fam"/>
</dbReference>
<dbReference type="PROSITE" id="PS00552">
    <property type="entry name" value="HTH_MERR_1"/>
    <property type="match status" value="1"/>
</dbReference>
<dbReference type="InterPro" id="IPR009061">
    <property type="entry name" value="DNA-bd_dom_put_sf"/>
</dbReference>
<evidence type="ECO:0000256" key="1">
    <source>
        <dbReference type="ARBA" id="ARBA00023125"/>
    </source>
</evidence>
<accession>A0A6F8YAQ5</accession>
<dbReference type="SMART" id="SM00422">
    <property type="entry name" value="HTH_MERR"/>
    <property type="match status" value="1"/>
</dbReference>
<dbReference type="GO" id="GO:0003700">
    <property type="term" value="F:DNA-binding transcription factor activity"/>
    <property type="evidence" value="ECO:0007669"/>
    <property type="project" value="InterPro"/>
</dbReference>
<dbReference type="RefSeq" id="WP_197945766.1">
    <property type="nucleotide sequence ID" value="NZ_AP022871.1"/>
</dbReference>
<sequence>MDADKNAATRPSMKIGELAKTANISTRLIRYYEEQGLIESTRAANGYREYDPVLVDRVWQIRGLLEASIPVKIIRDILPFLDDPCDIHVTEASPELIAALEEQHEQMDQRVHFLTRNRDAIAAYLESIRGARHL</sequence>
<dbReference type="PRINTS" id="PR00040">
    <property type="entry name" value="HTHMERR"/>
</dbReference>